<evidence type="ECO:0000256" key="3">
    <source>
        <dbReference type="ARBA" id="ARBA00022989"/>
    </source>
</evidence>
<keyword evidence="3 6" id="KW-1133">Transmembrane helix</keyword>
<gene>
    <name evidence="7" type="ORF">LPB072_11900</name>
    <name evidence="8" type="ORF">LPB72_10520</name>
</gene>
<protein>
    <recommendedName>
        <fullName evidence="11">Type VI secretion protein</fullName>
    </recommendedName>
</protein>
<keyword evidence="9" id="KW-1185">Reference proteome</keyword>
<organism evidence="7 10">
    <name type="scientific">Hydrogenophaga crassostreae</name>
    <dbReference type="NCBI Taxonomy" id="1763535"/>
    <lineage>
        <taxon>Bacteria</taxon>
        <taxon>Pseudomonadati</taxon>
        <taxon>Pseudomonadota</taxon>
        <taxon>Betaproteobacteria</taxon>
        <taxon>Burkholderiales</taxon>
        <taxon>Comamonadaceae</taxon>
        <taxon>Hydrogenophaga</taxon>
    </lineage>
</organism>
<dbReference type="Proteomes" id="UP000185657">
    <property type="component" value="Unassembled WGS sequence"/>
</dbReference>
<dbReference type="GO" id="GO:0030255">
    <property type="term" value="P:protein secretion by the type IV secretion system"/>
    <property type="evidence" value="ECO:0007669"/>
    <property type="project" value="InterPro"/>
</dbReference>
<name>A0A162SYP2_9BURK</name>
<evidence type="ECO:0000256" key="6">
    <source>
        <dbReference type="SAM" id="Phobius"/>
    </source>
</evidence>
<feature type="transmembrane region" description="Helical" evidence="6">
    <location>
        <begin position="284"/>
        <end position="306"/>
    </location>
</feature>
<comment type="subcellular location">
    <subcellularLocation>
        <location evidence="1">Membrane</location>
        <topology evidence="1">Multi-pass membrane protein</topology>
    </subcellularLocation>
</comment>
<feature type="region of interest" description="Disordered" evidence="5">
    <location>
        <begin position="419"/>
        <end position="525"/>
    </location>
</feature>
<keyword evidence="2 6" id="KW-0812">Transmembrane</keyword>
<dbReference type="KEGG" id="hyl:LPB072_11900"/>
<feature type="transmembrane region" description="Helical" evidence="6">
    <location>
        <begin position="94"/>
        <end position="113"/>
    </location>
</feature>
<dbReference type="EMBL" id="CP017476">
    <property type="protein sequence ID" value="AOW13451.1"/>
    <property type="molecule type" value="Genomic_DNA"/>
</dbReference>
<feature type="compositionally biased region" description="Low complexity" evidence="5">
    <location>
        <begin position="433"/>
        <end position="450"/>
    </location>
</feature>
<evidence type="ECO:0000313" key="10">
    <source>
        <dbReference type="Proteomes" id="UP000185680"/>
    </source>
</evidence>
<dbReference type="STRING" id="1763535.LPB072_11900"/>
<evidence type="ECO:0000313" key="9">
    <source>
        <dbReference type="Proteomes" id="UP000185657"/>
    </source>
</evidence>
<evidence type="ECO:0000313" key="8">
    <source>
        <dbReference type="EMBL" id="OAD41741.1"/>
    </source>
</evidence>
<dbReference type="EMBL" id="LVWD01000013">
    <property type="protein sequence ID" value="OAD41741.1"/>
    <property type="molecule type" value="Genomic_DNA"/>
</dbReference>
<dbReference type="InterPro" id="IPR007688">
    <property type="entry name" value="Conjugal_tfr_TrbL/VirB6"/>
</dbReference>
<dbReference type="AlphaFoldDB" id="A0A162SYP2"/>
<feature type="transmembrane region" description="Helical" evidence="6">
    <location>
        <begin position="120"/>
        <end position="143"/>
    </location>
</feature>
<feature type="transmembrane region" description="Helical" evidence="6">
    <location>
        <begin position="254"/>
        <end position="277"/>
    </location>
</feature>
<proteinExistence type="predicted"/>
<feature type="transmembrane region" description="Helical" evidence="6">
    <location>
        <begin position="312"/>
        <end position="334"/>
    </location>
</feature>
<evidence type="ECO:0000256" key="4">
    <source>
        <dbReference type="ARBA" id="ARBA00023136"/>
    </source>
</evidence>
<evidence type="ECO:0000256" key="5">
    <source>
        <dbReference type="SAM" id="MobiDB-lite"/>
    </source>
</evidence>
<dbReference type="Proteomes" id="UP000185680">
    <property type="component" value="Chromosome"/>
</dbReference>
<accession>A0A162SYP2</accession>
<evidence type="ECO:0000256" key="1">
    <source>
        <dbReference type="ARBA" id="ARBA00004141"/>
    </source>
</evidence>
<feature type="transmembrane region" description="Helical" evidence="6">
    <location>
        <begin position="187"/>
        <end position="214"/>
    </location>
</feature>
<sequence length="563" mass="56930">MPCATISIPAALLTALGPNLDIKYLTLINNAEFMCQTRGYLIDDMLIGTYRELVAGQLGKALAYISTTIVTIWVIFQGFMLISGANRTPVVSLLFQTGKIVAIMTVVSLLAVNSPMVAEIVLGFQGLITAAIVGAGTDIYQIVDMNLAVAQVFNALIDSLPGGQQVGADGNSLTRIAALVGQSGPAVLVSIMAIMAEISITLAIMLAPLFIFFLMFKQTSGMFVTWAKFLLGTMVSLAMLTLLSSILLDMMMRYGAMIIAAFYANGMLAGTGIGFDIGGSAMQLAALGSLSTALLMMIPPLIMQFFNSGASFAAGAMMGMMGGGAAGAGVMGVMGSMSGQNGQNGQGALGTSGNGGVAPNLGYNGGPGGMTGSNNAMLLNKANSGSNVIAGSDSKMGPGRMGLNADSGAHAKVASINDSQSANNDFRGGGTGSNVNNNANNNSNAAAGTGLPKYANGTDVEDAKFRENRNWGTGGSLPVDGSQSVGGTAVAKESNAVKSAEGNADAKSMHGGGGSGVGAMSSTNVHAIPPGQAGIANTAGAQYAELRYGSRTVEHANANKGTA</sequence>
<feature type="transmembrane region" description="Helical" evidence="6">
    <location>
        <begin position="226"/>
        <end position="248"/>
    </location>
</feature>
<reference evidence="8 9" key="1">
    <citation type="submission" date="2016-02" db="EMBL/GenBank/DDBJ databases">
        <title>Draft genome sequence of Hydrogenophaga sp. LPB0072.</title>
        <authorList>
            <person name="Shin S.-K."/>
            <person name="Yi H."/>
        </authorList>
    </citation>
    <scope>NUCLEOTIDE SEQUENCE [LARGE SCALE GENOMIC DNA]</scope>
    <source>
        <strain evidence="8 9">LPB0072</strain>
    </source>
</reference>
<dbReference type="RefSeq" id="WP_066089921.1">
    <property type="nucleotide sequence ID" value="NZ_CP017476.1"/>
</dbReference>
<reference evidence="7 10" key="2">
    <citation type="submission" date="2016-10" db="EMBL/GenBank/DDBJ databases">
        <title>Hydorgenophaga sp. LPB0072 isolated from gastropod.</title>
        <authorList>
            <person name="Kim E."/>
            <person name="Yi H."/>
        </authorList>
    </citation>
    <scope>NUCLEOTIDE SEQUENCE [LARGE SCALE GENOMIC DNA]</scope>
    <source>
        <strain evidence="7 10">LPB0072</strain>
    </source>
</reference>
<feature type="transmembrane region" description="Helical" evidence="6">
    <location>
        <begin position="61"/>
        <end position="82"/>
    </location>
</feature>
<dbReference type="Pfam" id="PF04610">
    <property type="entry name" value="TrbL"/>
    <property type="match status" value="1"/>
</dbReference>
<dbReference type="OrthoDB" id="8890725at2"/>
<evidence type="ECO:0000313" key="7">
    <source>
        <dbReference type="EMBL" id="AOW13451.1"/>
    </source>
</evidence>
<evidence type="ECO:0008006" key="11">
    <source>
        <dbReference type="Google" id="ProtNLM"/>
    </source>
</evidence>
<dbReference type="GO" id="GO:0016020">
    <property type="term" value="C:membrane"/>
    <property type="evidence" value="ECO:0007669"/>
    <property type="project" value="UniProtKB-SubCell"/>
</dbReference>
<keyword evidence="4 6" id="KW-0472">Membrane</keyword>
<evidence type="ECO:0000256" key="2">
    <source>
        <dbReference type="ARBA" id="ARBA00022692"/>
    </source>
</evidence>